<dbReference type="InterPro" id="IPR011989">
    <property type="entry name" value="ARM-like"/>
</dbReference>
<evidence type="ECO:0000313" key="10">
    <source>
        <dbReference type="Proteomes" id="UP000000539"/>
    </source>
</evidence>
<dbReference type="InterPro" id="IPR015155">
    <property type="entry name" value="PFU"/>
</dbReference>
<dbReference type="Pfam" id="PF08324">
    <property type="entry name" value="PUL"/>
    <property type="match status" value="1"/>
</dbReference>
<reference evidence="9" key="2">
    <citation type="submission" date="2025-08" db="UniProtKB">
        <authorList>
            <consortium name="Ensembl"/>
        </authorList>
    </citation>
    <scope>IDENTIFICATION</scope>
    <source>
        <strain evidence="9">broiler</strain>
    </source>
</reference>
<proteinExistence type="evidence at protein level"/>
<dbReference type="InterPro" id="IPR038122">
    <property type="entry name" value="PFU_sf"/>
</dbReference>
<dbReference type="Gene3D" id="3.10.20.870">
    <property type="entry name" value="PFU (PLAA family ubiquitin binding), C-terminal domain"/>
    <property type="match status" value="1"/>
</dbReference>
<dbReference type="InterPro" id="IPR015943">
    <property type="entry name" value="WD40/YVTN_repeat-like_dom_sf"/>
</dbReference>
<accession>A0A8V0XLD5</accession>
<dbReference type="PROSITE" id="PS50082">
    <property type="entry name" value="WD_REPEATS_2"/>
    <property type="match status" value="1"/>
</dbReference>
<feature type="domain" description="PUL" evidence="8">
    <location>
        <begin position="476"/>
        <end position="737"/>
    </location>
</feature>
<reference evidence="9" key="1">
    <citation type="submission" date="2020-11" db="EMBL/GenBank/DDBJ databases">
        <title>Gallus gallus (Chicken) genome, bGalGal1, GRCg7b, maternal haplotype autosomes + Z &amp; W.</title>
        <authorList>
            <person name="Warren W."/>
            <person name="Formenti G."/>
            <person name="Fedrigo O."/>
            <person name="Haase B."/>
            <person name="Mountcastle J."/>
            <person name="Balacco J."/>
            <person name="Tracey A."/>
            <person name="Schneider V."/>
            <person name="Okimoto R."/>
            <person name="Cheng H."/>
            <person name="Hawken R."/>
            <person name="Howe K."/>
            <person name="Jarvis E.D."/>
        </authorList>
    </citation>
    <scope>NUCLEOTIDE SEQUENCE [LARGE SCALE GENOMIC DNA]</scope>
    <source>
        <strain evidence="9">Broiler</strain>
    </source>
</reference>
<keyword evidence="4 6" id="KW-0853">WD repeat</keyword>
<dbReference type="InterPro" id="IPR001680">
    <property type="entry name" value="WD40_rpt"/>
</dbReference>
<dbReference type="PROSITE" id="PS50294">
    <property type="entry name" value="WD_REPEATS_REGION"/>
    <property type="match status" value="1"/>
</dbReference>
<evidence type="ECO:0000313" key="9">
    <source>
        <dbReference type="Ensembl" id="ENSGALP00010008999.1"/>
    </source>
</evidence>
<evidence type="ECO:0000256" key="2">
    <source>
        <dbReference type="ARBA" id="ARBA00008495"/>
    </source>
</evidence>
<name>A0A8V0XLD5_CHICK</name>
<dbReference type="PANTHER" id="PTHR19849">
    <property type="entry name" value="PHOSPHOLIPASE A-2-ACTIVATING PROTEIN"/>
    <property type="match status" value="1"/>
</dbReference>
<dbReference type="CDD" id="cd00200">
    <property type="entry name" value="WD40"/>
    <property type="match status" value="1"/>
</dbReference>
<dbReference type="Pfam" id="PF00400">
    <property type="entry name" value="WD40"/>
    <property type="match status" value="5"/>
</dbReference>
<dbReference type="OrthoDB" id="10265988at2759"/>
<dbReference type="SUPFAM" id="SSF48371">
    <property type="entry name" value="ARM repeat"/>
    <property type="match status" value="1"/>
</dbReference>
<comment type="similarity">
    <text evidence="2">Belongs to the WD repeat PLAP family.</text>
</comment>
<dbReference type="GeneTree" id="ENSGT00550000074944"/>
<dbReference type="GO" id="GO:0005737">
    <property type="term" value="C:cytoplasm"/>
    <property type="evidence" value="ECO:0007669"/>
    <property type="project" value="UniProtKB-SubCell"/>
</dbReference>
<evidence type="ECO:0007829" key="11">
    <source>
        <dbReference type="PeptideAtlas" id="A0A8V0XLD5"/>
    </source>
</evidence>
<keyword evidence="10" id="KW-1185">Reference proteome</keyword>
<evidence type="ECO:0000256" key="6">
    <source>
        <dbReference type="PROSITE-ProRule" id="PRU00221"/>
    </source>
</evidence>
<sequence length="738" mass="80851">MAGDGGVYRLRCSLLGHEQDVRGITRGLFPEGGFVSVSRDRTARLWTPDGLNRGFTEMHCMRGHSNFVSCVCIIPPSDLYPRGLIATGGNDHNICVFTVDNTAPLYVLKGHTNTVCSLSSGKFGTLLSGSWDTTCKVWLNDRCMMTLQGHTAAIWAVKILPEQGLMLTGSADKTIKLWKAGRCERTYADFITTGEDRSLRIWKQGECVQTIRLPAQSVWCCCVLDNDDIVVGASDGIIRVFTKSLERTASAEEIQAFENELSQASIDPKTGDLGDINADDLPGKEHLKDPGMRDGQTRLIKDNGKVEAYQWSVSEGRWIKIGDVVGSSGGTQQTSGKVLFEGKEYDYVFTIDVNESGPSYKLPYNISDDPWLTAYNFLQKNDLNPMFLDQVAKFIIDNTKGQAPLNTNTEFSDPFTGAGRYVPGSSSLSNTAPAADPFTGAGRYVPGSASNVVAPVGGHDPYTGMGAYQSAKAENIYFPKKDAVTFDQANPTQILGKLKELNGNAAEEQKLTEDDLIILEKLLSATCNTSAEMPTAQQIQTLWKAINWPEDIVFPALDILRLSVRHPIVNENFCGEKAHVQFIHLLLKFLNPQGKPANQLLALRALCNCFVSQAGQKLLMEQRDEIMTQAIEVKSGNNKNVHIALATLTLNYAVCLHKVNNIEGKAQCLSVISTVMEVVKDLEAVFRLLVALGTLISDDKNAVQLAKSLGVDSQIKKYVSVSEPAKVKECCRFVLNLL</sequence>
<evidence type="ECO:0000256" key="5">
    <source>
        <dbReference type="ARBA" id="ARBA00022737"/>
    </source>
</evidence>
<dbReference type="AlphaFoldDB" id="A0A8V0XLD5"/>
<dbReference type="Gene3D" id="1.25.10.10">
    <property type="entry name" value="Leucine-rich Repeat Variant"/>
    <property type="match status" value="1"/>
</dbReference>
<keyword evidence="5" id="KW-0677">Repeat</keyword>
<dbReference type="Proteomes" id="UP000000539">
    <property type="component" value="Chromosome Z"/>
</dbReference>
<evidence type="ECO:0000256" key="1">
    <source>
        <dbReference type="ARBA" id="ARBA00004496"/>
    </source>
</evidence>
<dbReference type="Gene3D" id="2.130.10.10">
    <property type="entry name" value="YVTN repeat-like/Quinoprotein amine dehydrogenase"/>
    <property type="match status" value="2"/>
</dbReference>
<dbReference type="InterPro" id="IPR013535">
    <property type="entry name" value="PUL_dom"/>
</dbReference>
<dbReference type="InterPro" id="IPR036322">
    <property type="entry name" value="WD40_repeat_dom_sf"/>
</dbReference>
<dbReference type="FunFam" id="1.25.10.10:FF:000163">
    <property type="entry name" value="Phospholipase A-2-activating protein, putative"/>
    <property type="match status" value="1"/>
</dbReference>
<evidence type="ECO:0000256" key="4">
    <source>
        <dbReference type="ARBA" id="ARBA00022574"/>
    </source>
</evidence>
<protein>
    <submittedName>
        <fullName evidence="9">Phospholipase A2 activating protein</fullName>
    </submittedName>
</protein>
<dbReference type="FunFam" id="3.10.20.870:FF:000001">
    <property type="entry name" value="Phospholipase A-2-activating protein-like"/>
    <property type="match status" value="1"/>
</dbReference>
<keyword evidence="3" id="KW-0963">Cytoplasm</keyword>
<evidence type="ECO:0000259" key="7">
    <source>
        <dbReference type="PROSITE" id="PS51394"/>
    </source>
</evidence>
<gene>
    <name evidence="9" type="primary">PLAA</name>
</gene>
<keyword evidence="11" id="KW-1267">Proteomics identification</keyword>
<organism evidence="9 10">
    <name type="scientific">Gallus gallus</name>
    <name type="common">Chicken</name>
    <dbReference type="NCBI Taxonomy" id="9031"/>
    <lineage>
        <taxon>Eukaryota</taxon>
        <taxon>Metazoa</taxon>
        <taxon>Chordata</taxon>
        <taxon>Craniata</taxon>
        <taxon>Vertebrata</taxon>
        <taxon>Euteleostomi</taxon>
        <taxon>Archelosauria</taxon>
        <taxon>Archosauria</taxon>
        <taxon>Dinosauria</taxon>
        <taxon>Saurischia</taxon>
        <taxon>Theropoda</taxon>
        <taxon>Coelurosauria</taxon>
        <taxon>Aves</taxon>
        <taxon>Neognathae</taxon>
        <taxon>Galloanserae</taxon>
        <taxon>Galliformes</taxon>
        <taxon>Phasianidae</taxon>
        <taxon>Phasianinae</taxon>
        <taxon>Gallus</taxon>
    </lineage>
</organism>
<dbReference type="Ensembl" id="ENSGALT00010015390.1">
    <property type="protein sequence ID" value="ENSGALP00010008999.1"/>
    <property type="gene ID" value="ENSGALG00010006465.1"/>
</dbReference>
<dbReference type="PANTHER" id="PTHR19849:SF0">
    <property type="entry name" value="PHOSPHOLIPASE A-2-ACTIVATING PROTEIN"/>
    <property type="match status" value="1"/>
</dbReference>
<evidence type="ECO:0000256" key="3">
    <source>
        <dbReference type="ARBA" id="ARBA00022490"/>
    </source>
</evidence>
<dbReference type="Pfam" id="PF09070">
    <property type="entry name" value="PFU"/>
    <property type="match status" value="1"/>
</dbReference>
<comment type="subcellular location">
    <subcellularLocation>
        <location evidence="1">Cytoplasm</location>
    </subcellularLocation>
</comment>
<dbReference type="PROSITE" id="PS51396">
    <property type="entry name" value="PUL"/>
    <property type="match status" value="1"/>
</dbReference>
<feature type="repeat" description="WD" evidence="6">
    <location>
        <begin position="147"/>
        <end position="179"/>
    </location>
</feature>
<reference evidence="9" key="3">
    <citation type="submission" date="2025-09" db="UniProtKB">
        <authorList>
            <consortium name="Ensembl"/>
        </authorList>
    </citation>
    <scope>IDENTIFICATION</scope>
    <source>
        <strain evidence="9">broiler</strain>
    </source>
</reference>
<feature type="domain" description="PFU" evidence="7">
    <location>
        <begin position="310"/>
        <end position="409"/>
    </location>
</feature>
<dbReference type="PROSITE" id="PS51394">
    <property type="entry name" value="PFU"/>
    <property type="match status" value="1"/>
</dbReference>
<evidence type="ECO:0000259" key="8">
    <source>
        <dbReference type="PROSITE" id="PS51396"/>
    </source>
</evidence>
<dbReference type="SUPFAM" id="SSF50978">
    <property type="entry name" value="WD40 repeat-like"/>
    <property type="match status" value="1"/>
</dbReference>
<dbReference type="InterPro" id="IPR016024">
    <property type="entry name" value="ARM-type_fold"/>
</dbReference>
<dbReference type="SMART" id="SM00320">
    <property type="entry name" value="WD40"/>
    <property type="match status" value="5"/>
</dbReference>